<evidence type="ECO:0000313" key="2">
    <source>
        <dbReference type="EMBL" id="MFC7460782.1"/>
    </source>
</evidence>
<dbReference type="EMBL" id="JBHTBZ010000020">
    <property type="protein sequence ID" value="MFC7460782.1"/>
    <property type="molecule type" value="Genomic_DNA"/>
</dbReference>
<proteinExistence type="predicted"/>
<dbReference type="RefSeq" id="WP_382200356.1">
    <property type="nucleotide sequence ID" value="NZ_JBHTBZ010000020.1"/>
</dbReference>
<sequence>MDKQTTARPGWAAWPPHPAEKCGSYSLNERARLAADLKRNEAKNSGALKRDEIDAAHRREVAEGVHQ</sequence>
<organism evidence="2 3">
    <name type="scientific">Hydrogenophaga defluvii</name>
    <dbReference type="NCBI Taxonomy" id="249410"/>
    <lineage>
        <taxon>Bacteria</taxon>
        <taxon>Pseudomonadati</taxon>
        <taxon>Pseudomonadota</taxon>
        <taxon>Betaproteobacteria</taxon>
        <taxon>Burkholderiales</taxon>
        <taxon>Comamonadaceae</taxon>
        <taxon>Hydrogenophaga</taxon>
    </lineage>
</organism>
<dbReference type="Proteomes" id="UP001596457">
    <property type="component" value="Unassembled WGS sequence"/>
</dbReference>
<evidence type="ECO:0000313" key="3">
    <source>
        <dbReference type="Proteomes" id="UP001596457"/>
    </source>
</evidence>
<gene>
    <name evidence="2" type="ORF">ACFQU0_10110</name>
</gene>
<feature type="region of interest" description="Disordered" evidence="1">
    <location>
        <begin position="1"/>
        <end position="22"/>
    </location>
</feature>
<comment type="caution">
    <text evidence="2">The sequence shown here is derived from an EMBL/GenBank/DDBJ whole genome shotgun (WGS) entry which is preliminary data.</text>
</comment>
<name>A0ABW2SBF1_9BURK</name>
<reference evidence="3" key="1">
    <citation type="journal article" date="2019" name="Int. J. Syst. Evol. Microbiol.">
        <title>The Global Catalogue of Microorganisms (GCM) 10K type strain sequencing project: providing services to taxonomists for standard genome sequencing and annotation.</title>
        <authorList>
            <consortium name="The Broad Institute Genomics Platform"/>
            <consortium name="The Broad Institute Genome Sequencing Center for Infectious Disease"/>
            <person name="Wu L."/>
            <person name="Ma J."/>
        </authorList>
    </citation>
    <scope>NUCLEOTIDE SEQUENCE [LARGE SCALE GENOMIC DNA]</scope>
    <source>
        <strain evidence="3">CCUG 53903</strain>
    </source>
</reference>
<protein>
    <submittedName>
        <fullName evidence="2">Uncharacterized protein</fullName>
    </submittedName>
</protein>
<accession>A0ABW2SBF1</accession>
<evidence type="ECO:0000256" key="1">
    <source>
        <dbReference type="SAM" id="MobiDB-lite"/>
    </source>
</evidence>
<keyword evidence="3" id="KW-1185">Reference proteome</keyword>